<dbReference type="Gene3D" id="1.10.238.10">
    <property type="entry name" value="EF-hand"/>
    <property type="match status" value="1"/>
</dbReference>
<gene>
    <name evidence="7" type="primary">LOC115631658</name>
</gene>
<evidence type="ECO:0000313" key="7">
    <source>
        <dbReference type="RefSeq" id="XP_030384331.1"/>
    </source>
</evidence>
<dbReference type="Pfam" id="PF21008">
    <property type="entry name" value="AIF-1"/>
    <property type="match status" value="1"/>
</dbReference>
<keyword evidence="1" id="KW-0479">Metal-binding</keyword>
<feature type="region of interest" description="Disordered" evidence="4">
    <location>
        <begin position="244"/>
        <end position="272"/>
    </location>
</feature>
<dbReference type="PANTHER" id="PTHR13025">
    <property type="entry name" value="EF-HAND DOMAIN-CONTAINING PROTEIN D"/>
    <property type="match status" value="1"/>
</dbReference>
<dbReference type="InterPro" id="IPR011992">
    <property type="entry name" value="EF-hand-dom_pair"/>
</dbReference>
<keyword evidence="2" id="KW-0677">Repeat</keyword>
<sequence length="272" mass="31065">MYPDIRVLSAAILGCVPHSQLQKFVEIPAQANKHLHTKVKMSVSSNASSASSSVTGVPITSNGRRPSFGRNGSIDSSCTTDSSELTHILNRRQEIMDSQEAGIEVPRTFKVVNVYTEFHEFSRKQIKDYQKTFNTYDTARDGFLDLSELKFMMEKLGAPQTHLGLKKMIADVDEDQDGKISFREFLLIYRKAQAGELDSDSGLNQLARLTEINVEEVGVSGAKNFFEAKIEQQLRTNKFHDEIRQEQEERRREEEERAQRRQQFQQRAAIFQ</sequence>
<evidence type="ECO:0000259" key="5">
    <source>
        <dbReference type="PROSITE" id="PS50222"/>
    </source>
</evidence>
<evidence type="ECO:0000256" key="4">
    <source>
        <dbReference type="SAM" id="MobiDB-lite"/>
    </source>
</evidence>
<dbReference type="PROSITE" id="PS00018">
    <property type="entry name" value="EF_HAND_1"/>
    <property type="match status" value="1"/>
</dbReference>
<dbReference type="AlphaFoldDB" id="A0A6J2U730"/>
<dbReference type="PANTHER" id="PTHR13025:SF6">
    <property type="entry name" value="EF-HAND DOMAIN-CONTAINING PROTEIN-RELATED"/>
    <property type="match status" value="1"/>
</dbReference>
<protein>
    <submittedName>
        <fullName evidence="7">EF-hand domain-containing protein D2 homolog</fullName>
    </submittedName>
</protein>
<dbReference type="OrthoDB" id="6572480at2759"/>
<dbReference type="CDD" id="cd00051">
    <property type="entry name" value="EFh"/>
    <property type="match status" value="1"/>
</dbReference>
<organism evidence="6 7">
    <name type="scientific">Drosophila lebanonensis</name>
    <name type="common">Fruit fly</name>
    <name type="synonym">Scaptodrosophila lebanonensis</name>
    <dbReference type="NCBI Taxonomy" id="7225"/>
    <lineage>
        <taxon>Eukaryota</taxon>
        <taxon>Metazoa</taxon>
        <taxon>Ecdysozoa</taxon>
        <taxon>Arthropoda</taxon>
        <taxon>Hexapoda</taxon>
        <taxon>Insecta</taxon>
        <taxon>Pterygota</taxon>
        <taxon>Neoptera</taxon>
        <taxon>Endopterygota</taxon>
        <taxon>Diptera</taxon>
        <taxon>Brachycera</taxon>
        <taxon>Muscomorpha</taxon>
        <taxon>Ephydroidea</taxon>
        <taxon>Drosophilidae</taxon>
        <taxon>Scaptodrosophila</taxon>
    </lineage>
</organism>
<reference evidence="7" key="1">
    <citation type="submission" date="2025-08" db="UniProtKB">
        <authorList>
            <consortium name="RefSeq"/>
        </authorList>
    </citation>
    <scope>IDENTIFICATION</scope>
    <source>
        <strain evidence="7">11010-0011.00</strain>
        <tissue evidence="7">Whole body</tissue>
    </source>
</reference>
<dbReference type="SMART" id="SM00054">
    <property type="entry name" value="EFh"/>
    <property type="match status" value="2"/>
</dbReference>
<dbReference type="InterPro" id="IPR040365">
    <property type="entry name" value="EFHD1/2"/>
</dbReference>
<feature type="domain" description="EF-hand" evidence="5">
    <location>
        <begin position="124"/>
        <end position="159"/>
    </location>
</feature>
<evidence type="ECO:0000313" key="6">
    <source>
        <dbReference type="Proteomes" id="UP000504634"/>
    </source>
</evidence>
<dbReference type="Proteomes" id="UP000504634">
    <property type="component" value="Unplaced"/>
</dbReference>
<feature type="compositionally biased region" description="Low complexity" evidence="4">
    <location>
        <begin position="261"/>
        <end position="272"/>
    </location>
</feature>
<feature type="domain" description="EF-hand" evidence="5">
    <location>
        <begin position="160"/>
        <end position="195"/>
    </location>
</feature>
<keyword evidence="3" id="KW-0106">Calcium</keyword>
<dbReference type="CTD" id="35158"/>
<accession>A0A6J2U730</accession>
<dbReference type="GO" id="GO:0005509">
    <property type="term" value="F:calcium ion binding"/>
    <property type="evidence" value="ECO:0007669"/>
    <property type="project" value="InterPro"/>
</dbReference>
<dbReference type="FunFam" id="1.10.238.10:FF:000112">
    <property type="entry name" value="EF-hand domain family, member D2"/>
    <property type="match status" value="1"/>
</dbReference>
<name>A0A6J2U730_DROLE</name>
<dbReference type="InterPro" id="IPR002048">
    <property type="entry name" value="EF_hand_dom"/>
</dbReference>
<feature type="compositionally biased region" description="Basic and acidic residues" evidence="4">
    <location>
        <begin position="244"/>
        <end position="259"/>
    </location>
</feature>
<keyword evidence="6" id="KW-1185">Reference proteome</keyword>
<dbReference type="SUPFAM" id="SSF47473">
    <property type="entry name" value="EF-hand"/>
    <property type="match status" value="1"/>
</dbReference>
<dbReference type="InterPro" id="IPR049025">
    <property type="entry name" value="AIF-1_EF_pair"/>
</dbReference>
<dbReference type="InterPro" id="IPR018247">
    <property type="entry name" value="EF_Hand_1_Ca_BS"/>
</dbReference>
<dbReference type="RefSeq" id="XP_030384331.1">
    <property type="nucleotide sequence ID" value="XM_030528471.1"/>
</dbReference>
<feature type="region of interest" description="Disordered" evidence="4">
    <location>
        <begin position="47"/>
        <end position="79"/>
    </location>
</feature>
<evidence type="ECO:0000256" key="3">
    <source>
        <dbReference type="ARBA" id="ARBA00022837"/>
    </source>
</evidence>
<proteinExistence type="predicted"/>
<evidence type="ECO:0000256" key="2">
    <source>
        <dbReference type="ARBA" id="ARBA00022737"/>
    </source>
</evidence>
<evidence type="ECO:0000256" key="1">
    <source>
        <dbReference type="ARBA" id="ARBA00022723"/>
    </source>
</evidence>
<dbReference type="GeneID" id="115631658"/>
<dbReference type="PROSITE" id="PS50222">
    <property type="entry name" value="EF_HAND_2"/>
    <property type="match status" value="2"/>
</dbReference>